<comment type="caution">
    <text evidence="1">The sequence shown here is derived from an EMBL/GenBank/DDBJ whole genome shotgun (WGS) entry which is preliminary data.</text>
</comment>
<evidence type="ECO:0000313" key="2">
    <source>
        <dbReference type="Proteomes" id="UP001145114"/>
    </source>
</evidence>
<accession>A0ACC1HED0</accession>
<keyword evidence="2" id="KW-1185">Reference proteome</keyword>
<reference evidence="1" key="1">
    <citation type="submission" date="2022-06" db="EMBL/GenBank/DDBJ databases">
        <title>Phylogenomic reconstructions and comparative analyses of Kickxellomycotina fungi.</title>
        <authorList>
            <person name="Reynolds N.K."/>
            <person name="Stajich J.E."/>
            <person name="Barry K."/>
            <person name="Grigoriev I.V."/>
            <person name="Crous P."/>
            <person name="Smith M.E."/>
        </authorList>
    </citation>
    <scope>NUCLEOTIDE SEQUENCE</scope>
    <source>
        <strain evidence="1">RSA 2271</strain>
    </source>
</reference>
<sequence>SNNTSEAATATTTAHRYSSRHCLGRRNGNGHSDSDEDDHQEEPRNRAKSPLQLKYDPTLPEHTPNCDPYCHTIYLAEEGLTITIRGMQYAWLRNAIYTALSILSCGILALLGRWLPRWRVRATMKPTPLDSAPYVLVSDNSGSNEVVLQKVQHIDFSGPLESIFGALTLVGPFTKERNSVISKIVMFTFRYYRLIYHPLLRRYLPTYTWRSTAWVEDPLSCRRGLNCHEQRKMRRVIFGDNMIAIAEKSTLQILIDEVLHPFYIFQIFSIVLWLFDNYYIYASCIFVMSTVSIAITLTDTRRNTRRINEMARFACLTTVYRNGGWLRIPSDELLPGDVVEVSDPGLVTMPCDALLLEGECIVNESMLTGESIPVAKSPVTRVALQQELDLSETIFKPEMSKHALFSGTKLVRVKKSHAGFGGKLWLDEGHAVPTRATALVLRTGFNTTKGALVRSILYPRPNNFEFYRDSFRFIGCLSLLALIGFLASLANFIRLHISTHTIILRALDLITVVVPPALPATMSVGVSFALARLRKKMIFCISPTRINVSGKLNAICFDKTGTLTEDGLDVLGAQRVVGDKFEPMIENVAELSSREELLHKGVADTLDNSSNADGILLIHALATCHSLKLVDGELIGDPLDVRMFESTQWILEEGDERSAHPDHRRSSSSIIQPRHRISHAEHGEAIAEQRLDQLSRSHPGPVPTV</sequence>
<evidence type="ECO:0000313" key="1">
    <source>
        <dbReference type="EMBL" id="KAJ1673981.1"/>
    </source>
</evidence>
<proteinExistence type="predicted"/>
<feature type="non-terminal residue" evidence="1">
    <location>
        <position position="1"/>
    </location>
</feature>
<name>A0ACC1HED0_9FUNG</name>
<dbReference type="Proteomes" id="UP001145114">
    <property type="component" value="Unassembled WGS sequence"/>
</dbReference>
<protein>
    <submittedName>
        <fullName evidence="1">Uncharacterized protein</fullName>
    </submittedName>
</protein>
<dbReference type="EMBL" id="JAMZIH010006385">
    <property type="protein sequence ID" value="KAJ1673981.1"/>
    <property type="molecule type" value="Genomic_DNA"/>
</dbReference>
<feature type="non-terminal residue" evidence="1">
    <location>
        <position position="705"/>
    </location>
</feature>
<gene>
    <name evidence="1" type="ORF">EV182_004203</name>
</gene>
<organism evidence="1 2">
    <name type="scientific">Spiromyces aspiralis</name>
    <dbReference type="NCBI Taxonomy" id="68401"/>
    <lineage>
        <taxon>Eukaryota</taxon>
        <taxon>Fungi</taxon>
        <taxon>Fungi incertae sedis</taxon>
        <taxon>Zoopagomycota</taxon>
        <taxon>Kickxellomycotina</taxon>
        <taxon>Kickxellomycetes</taxon>
        <taxon>Kickxellales</taxon>
        <taxon>Kickxellaceae</taxon>
        <taxon>Spiromyces</taxon>
    </lineage>
</organism>